<dbReference type="EMBL" id="FNAN01000018">
    <property type="protein sequence ID" value="SDG37064.1"/>
    <property type="molecule type" value="Genomic_DNA"/>
</dbReference>
<accession>A0A1G7TQ14</accession>
<gene>
    <name evidence="1" type="ORF">SAMN04487996_11812</name>
</gene>
<evidence type="ECO:0000313" key="1">
    <source>
        <dbReference type="EMBL" id="SDG37064.1"/>
    </source>
</evidence>
<sequence>MVLKFTLEINFKMFFIAFDQDLLVVFPTKIPKPVVRLRFEDKSNKTSNYQHSIRKGPAGNLPYLVAAIFN</sequence>
<dbReference type="STRING" id="659014.SAMN04487996_11812"/>
<dbReference type="AlphaFoldDB" id="A0A1G7TQ14"/>
<name>A0A1G7TQ14_9BACT</name>
<protein>
    <submittedName>
        <fullName evidence="1">Uncharacterized protein</fullName>
    </submittedName>
</protein>
<evidence type="ECO:0000313" key="2">
    <source>
        <dbReference type="Proteomes" id="UP000198748"/>
    </source>
</evidence>
<reference evidence="2" key="1">
    <citation type="submission" date="2016-10" db="EMBL/GenBank/DDBJ databases">
        <authorList>
            <person name="Varghese N."/>
            <person name="Submissions S."/>
        </authorList>
    </citation>
    <scope>NUCLEOTIDE SEQUENCE [LARGE SCALE GENOMIC DNA]</scope>
    <source>
        <strain evidence="2">DSM 25329</strain>
    </source>
</reference>
<keyword evidence="2" id="KW-1185">Reference proteome</keyword>
<dbReference type="Proteomes" id="UP000198748">
    <property type="component" value="Unassembled WGS sequence"/>
</dbReference>
<organism evidence="1 2">
    <name type="scientific">Dyadobacter soli</name>
    <dbReference type="NCBI Taxonomy" id="659014"/>
    <lineage>
        <taxon>Bacteria</taxon>
        <taxon>Pseudomonadati</taxon>
        <taxon>Bacteroidota</taxon>
        <taxon>Cytophagia</taxon>
        <taxon>Cytophagales</taxon>
        <taxon>Spirosomataceae</taxon>
        <taxon>Dyadobacter</taxon>
    </lineage>
</organism>
<proteinExistence type="predicted"/>